<evidence type="ECO:0000313" key="2">
    <source>
        <dbReference type="EMBL" id="CAF5071272.1"/>
    </source>
</evidence>
<feature type="region of interest" description="Disordered" evidence="1">
    <location>
        <begin position="24"/>
        <end position="71"/>
    </location>
</feature>
<feature type="compositionally biased region" description="Low complexity" evidence="1">
    <location>
        <begin position="31"/>
        <end position="62"/>
    </location>
</feature>
<feature type="non-terminal residue" evidence="2">
    <location>
        <position position="1"/>
    </location>
</feature>
<dbReference type="Proteomes" id="UP000663848">
    <property type="component" value="Unassembled WGS sequence"/>
</dbReference>
<dbReference type="AlphaFoldDB" id="A0A822DH98"/>
<evidence type="ECO:0000313" key="3">
    <source>
        <dbReference type="Proteomes" id="UP000663848"/>
    </source>
</evidence>
<reference evidence="2" key="1">
    <citation type="submission" date="2021-02" db="EMBL/GenBank/DDBJ databases">
        <authorList>
            <person name="Nowell W R."/>
        </authorList>
    </citation>
    <scope>NUCLEOTIDE SEQUENCE</scope>
</reference>
<sequence length="71" mass="7413">CRKNKQGNILCSQSKNDEITFFVPTPPTVTPPVITASETPPTATATPSTATPPSTTSTTTTTKSMGVHSYS</sequence>
<evidence type="ECO:0000256" key="1">
    <source>
        <dbReference type="SAM" id="MobiDB-lite"/>
    </source>
</evidence>
<comment type="caution">
    <text evidence="2">The sequence shown here is derived from an EMBL/GenBank/DDBJ whole genome shotgun (WGS) entry which is preliminary data.</text>
</comment>
<name>A0A822DH98_9BILA</name>
<accession>A0A822DH98</accession>
<gene>
    <name evidence="2" type="ORF">QYT958_LOCUS43269</name>
</gene>
<protein>
    <submittedName>
        <fullName evidence="2">Uncharacterized protein</fullName>
    </submittedName>
</protein>
<dbReference type="EMBL" id="CAJOBR010060465">
    <property type="protein sequence ID" value="CAF5071272.1"/>
    <property type="molecule type" value="Genomic_DNA"/>
</dbReference>
<proteinExistence type="predicted"/>
<organism evidence="2 3">
    <name type="scientific">Rotaria socialis</name>
    <dbReference type="NCBI Taxonomy" id="392032"/>
    <lineage>
        <taxon>Eukaryota</taxon>
        <taxon>Metazoa</taxon>
        <taxon>Spiralia</taxon>
        <taxon>Gnathifera</taxon>
        <taxon>Rotifera</taxon>
        <taxon>Eurotatoria</taxon>
        <taxon>Bdelloidea</taxon>
        <taxon>Philodinida</taxon>
        <taxon>Philodinidae</taxon>
        <taxon>Rotaria</taxon>
    </lineage>
</organism>
<feature type="non-terminal residue" evidence="2">
    <location>
        <position position="71"/>
    </location>
</feature>